<feature type="region of interest" description="Disordered" evidence="13">
    <location>
        <begin position="1"/>
        <end position="23"/>
    </location>
</feature>
<keyword evidence="17" id="KW-1185">Reference proteome</keyword>
<feature type="transmembrane region" description="Helical" evidence="14">
    <location>
        <begin position="429"/>
        <end position="450"/>
    </location>
</feature>
<dbReference type="FunFam" id="1.20.1250.20:FF:000034">
    <property type="entry name" value="MFS general substrate transporter"/>
    <property type="match status" value="1"/>
</dbReference>
<evidence type="ECO:0000256" key="10">
    <source>
        <dbReference type="ARBA" id="ARBA00022989"/>
    </source>
</evidence>
<dbReference type="InterPro" id="IPR000095">
    <property type="entry name" value="CRIB_dom"/>
</dbReference>
<keyword evidence="8" id="KW-0418">Kinase</keyword>
<dbReference type="Gene3D" id="3.90.810.10">
    <property type="entry name" value="CRIB domain"/>
    <property type="match status" value="1"/>
</dbReference>
<feature type="transmembrane region" description="Helical" evidence="14">
    <location>
        <begin position="308"/>
        <end position="327"/>
    </location>
</feature>
<evidence type="ECO:0000313" key="16">
    <source>
        <dbReference type="EMBL" id="KAF5701576.1"/>
    </source>
</evidence>
<sequence>MSDKINEVGGPRISQDENPKSEQQAFDPILEKKVIRKVDRNLVPILFLLFLCAFIDRINIGNARIQGLEADLNMSGEDYNIALFTFFILYILLEVPCNILLKNMRPSLFLSAIMTGWGIVTICQGLTQSFAGLIACRVIIGGLEAGFFPACVYLLSMYYCRHELQWRFNLFFSASIVAGAFSGLLAYAIAHMDGIAGYGGWRWIFIIEGAATVVIAIWSYWMIPDWPETAKFLNDDERALLVDRLAADKKDTHMNTWDKKTAKRIFSDVKIYLGILMYMGIVTTSYSGSFFTPTILKQLGWTSIRAQIMSIPIFLFATVCALVAAIASDKTKHRSGFILGGCLFTTVGYVILLNMMSVSVGIRYMALFFIVAGGYIAQPIVLVWVSNNMAGHYKLGVASAMQVGFGNIGGIIASNIFVTTQAPTYPLGFGLGLGLVWLCGLGSLVFLLYIRRENRLRDEGKRDDRYNLPEDEKNNLASGKAGDVLVPLHIHQKKYNTSPHFNPSPSIIRIAEFAAMDPLSVSASVIGLLGAGAKITSCLWTFATNARDAPQLARHLVFEVADITAALGSLQAYVCGQAQAPGERGALILLEHVLTTLTGCVTTFSDLQSLMDQLNLSPDMGAIDKMKWARQESNISAIVQRLQNHKSSLTLMLTVLQCSTRHLCALVEELLQSNQDLASRIRGLEREGSIIAESRRDDVSTLRQTRGSKSVSFIDTQASAIKFTFDQDLQASRVYNRSIGRQSMTSLTSTALYTTALSLFSNLSLSQVSNISFYALPVYSNDLSNSDCYVFGEEGALVRSGSFEAPRPSPSPQKTQNGADDSAPPTNDAQTPSRLLGRFARRRKRPVVSEPENPVHVSHVKFDGSTGHFTGLPREWQRLIDEVDAPQSPDSVDVQEFYKKTTEGSPS</sequence>
<evidence type="ECO:0000256" key="5">
    <source>
        <dbReference type="ARBA" id="ARBA00022679"/>
    </source>
</evidence>
<accession>A0A8H6D247</accession>
<evidence type="ECO:0000256" key="3">
    <source>
        <dbReference type="ARBA" id="ARBA00022448"/>
    </source>
</evidence>
<dbReference type="GO" id="GO:0016020">
    <property type="term" value="C:membrane"/>
    <property type="evidence" value="ECO:0007669"/>
    <property type="project" value="UniProtKB-SubCell"/>
</dbReference>
<gene>
    <name evidence="16" type="ORF">FGLOB1_10129</name>
</gene>
<dbReference type="InterPro" id="IPR020846">
    <property type="entry name" value="MFS_dom"/>
</dbReference>
<comment type="caution">
    <text evidence="16">The sequence shown here is derived from an EMBL/GenBank/DDBJ whole genome shotgun (WGS) entry which is preliminary data.</text>
</comment>
<dbReference type="GO" id="GO:0022857">
    <property type="term" value="F:transmembrane transporter activity"/>
    <property type="evidence" value="ECO:0007669"/>
    <property type="project" value="InterPro"/>
</dbReference>
<keyword evidence="7" id="KW-0547">Nucleotide-binding</keyword>
<feature type="region of interest" description="Disordered" evidence="13">
    <location>
        <begin position="801"/>
        <end position="853"/>
    </location>
</feature>
<dbReference type="InterPro" id="IPR011701">
    <property type="entry name" value="MFS"/>
</dbReference>
<keyword evidence="12" id="KW-0325">Glycoprotein</keyword>
<evidence type="ECO:0000256" key="14">
    <source>
        <dbReference type="SAM" id="Phobius"/>
    </source>
</evidence>
<dbReference type="InterPro" id="IPR036936">
    <property type="entry name" value="CRIB_dom_sf"/>
</dbReference>
<dbReference type="Pfam" id="PF07690">
    <property type="entry name" value="MFS_1"/>
    <property type="match status" value="1"/>
</dbReference>
<dbReference type="EMBL" id="JAAQPF010000479">
    <property type="protein sequence ID" value="KAF5701576.1"/>
    <property type="molecule type" value="Genomic_DNA"/>
</dbReference>
<feature type="compositionally biased region" description="Polar residues" evidence="13">
    <location>
        <begin position="812"/>
        <end position="833"/>
    </location>
</feature>
<keyword evidence="6 14" id="KW-0812">Transmembrane</keyword>
<feature type="transmembrane region" description="Helical" evidence="14">
    <location>
        <begin position="168"/>
        <end position="189"/>
    </location>
</feature>
<dbReference type="EC" id="2.7.11.1" evidence="2"/>
<proteinExistence type="predicted"/>
<keyword evidence="5" id="KW-0808">Transferase</keyword>
<evidence type="ECO:0000256" key="11">
    <source>
        <dbReference type="ARBA" id="ARBA00023136"/>
    </source>
</evidence>
<protein>
    <recommendedName>
        <fullName evidence="2">non-specific serine/threonine protein kinase</fullName>
        <ecNumber evidence="2">2.7.11.1</ecNumber>
    </recommendedName>
</protein>
<keyword evidence="11 14" id="KW-0472">Membrane</keyword>
<dbReference type="Gene3D" id="1.20.1250.20">
    <property type="entry name" value="MFS general substrate transporter like domains"/>
    <property type="match status" value="2"/>
</dbReference>
<reference evidence="16 17" key="1">
    <citation type="submission" date="2020-05" db="EMBL/GenBank/DDBJ databases">
        <title>Identification and distribution of gene clusters putatively required for synthesis of sphingolipid metabolism inhibitors in phylogenetically diverse species of the filamentous fungus Fusarium.</title>
        <authorList>
            <person name="Kim H.-S."/>
            <person name="Busman M."/>
            <person name="Brown D.W."/>
            <person name="Divon H."/>
            <person name="Uhlig S."/>
            <person name="Proctor R.H."/>
        </authorList>
    </citation>
    <scope>NUCLEOTIDE SEQUENCE [LARGE SCALE GENOMIC DNA]</scope>
    <source>
        <strain evidence="16 17">NRRL 26131</strain>
    </source>
</reference>
<dbReference type="GO" id="GO:0005524">
    <property type="term" value="F:ATP binding"/>
    <property type="evidence" value="ECO:0007669"/>
    <property type="project" value="UniProtKB-KW"/>
</dbReference>
<evidence type="ECO:0000256" key="13">
    <source>
        <dbReference type="SAM" id="MobiDB-lite"/>
    </source>
</evidence>
<evidence type="ECO:0000256" key="12">
    <source>
        <dbReference type="ARBA" id="ARBA00023180"/>
    </source>
</evidence>
<dbReference type="GO" id="GO:0004674">
    <property type="term" value="F:protein serine/threonine kinase activity"/>
    <property type="evidence" value="ECO:0007669"/>
    <property type="project" value="UniProtKB-KW"/>
</dbReference>
<dbReference type="Pfam" id="PF00786">
    <property type="entry name" value="PBD"/>
    <property type="match status" value="1"/>
</dbReference>
<feature type="domain" description="Major facilitator superfamily (MFS) profile" evidence="15">
    <location>
        <begin position="42"/>
        <end position="455"/>
    </location>
</feature>
<dbReference type="InterPro" id="IPR033923">
    <property type="entry name" value="PAK_BD"/>
</dbReference>
<keyword evidence="10 14" id="KW-1133">Transmembrane helix</keyword>
<evidence type="ECO:0000256" key="7">
    <source>
        <dbReference type="ARBA" id="ARBA00022741"/>
    </source>
</evidence>
<feature type="compositionally biased region" description="Basic and acidic residues" evidence="13">
    <location>
        <begin position="896"/>
        <end position="907"/>
    </location>
</feature>
<organism evidence="16 17">
    <name type="scientific">Fusarium globosum</name>
    <dbReference type="NCBI Taxonomy" id="78864"/>
    <lineage>
        <taxon>Eukaryota</taxon>
        <taxon>Fungi</taxon>
        <taxon>Dikarya</taxon>
        <taxon>Ascomycota</taxon>
        <taxon>Pezizomycotina</taxon>
        <taxon>Sordariomycetes</taxon>
        <taxon>Hypocreomycetidae</taxon>
        <taxon>Hypocreales</taxon>
        <taxon>Nectriaceae</taxon>
        <taxon>Fusarium</taxon>
        <taxon>Fusarium fujikuroi species complex</taxon>
    </lineage>
</organism>
<dbReference type="AlphaFoldDB" id="A0A8H6D247"/>
<feature type="transmembrane region" description="Helical" evidence="14">
    <location>
        <begin position="362"/>
        <end position="385"/>
    </location>
</feature>
<dbReference type="PANTHER" id="PTHR43791:SF52">
    <property type="entry name" value="TRANSPORTER, PUTATIVE (AFU_ORTHOLOGUE AFUA_1G11820)-RELATED"/>
    <property type="match status" value="1"/>
</dbReference>
<feature type="transmembrane region" description="Helical" evidence="14">
    <location>
        <begin position="397"/>
        <end position="417"/>
    </location>
</feature>
<dbReference type="InterPro" id="IPR036259">
    <property type="entry name" value="MFS_trans_sf"/>
</dbReference>
<feature type="transmembrane region" description="Helical" evidence="14">
    <location>
        <begin position="336"/>
        <end position="356"/>
    </location>
</feature>
<dbReference type="CDD" id="cd01093">
    <property type="entry name" value="CRIB_PAK_like"/>
    <property type="match status" value="1"/>
</dbReference>
<feature type="transmembrane region" description="Helical" evidence="14">
    <location>
        <begin position="133"/>
        <end position="156"/>
    </location>
</feature>
<evidence type="ECO:0000259" key="15">
    <source>
        <dbReference type="PROSITE" id="PS50850"/>
    </source>
</evidence>
<evidence type="ECO:0000256" key="4">
    <source>
        <dbReference type="ARBA" id="ARBA00022527"/>
    </source>
</evidence>
<dbReference type="PANTHER" id="PTHR43791">
    <property type="entry name" value="PERMEASE-RELATED"/>
    <property type="match status" value="1"/>
</dbReference>
<feature type="transmembrane region" description="Helical" evidence="14">
    <location>
        <begin position="42"/>
        <end position="60"/>
    </location>
</feature>
<evidence type="ECO:0000256" key="2">
    <source>
        <dbReference type="ARBA" id="ARBA00012513"/>
    </source>
</evidence>
<evidence type="ECO:0000256" key="6">
    <source>
        <dbReference type="ARBA" id="ARBA00022692"/>
    </source>
</evidence>
<evidence type="ECO:0000256" key="8">
    <source>
        <dbReference type="ARBA" id="ARBA00022777"/>
    </source>
</evidence>
<feature type="transmembrane region" description="Helical" evidence="14">
    <location>
        <begin position="108"/>
        <end position="127"/>
    </location>
</feature>
<dbReference type="SUPFAM" id="SSF103473">
    <property type="entry name" value="MFS general substrate transporter"/>
    <property type="match status" value="1"/>
</dbReference>
<feature type="region of interest" description="Disordered" evidence="13">
    <location>
        <begin position="884"/>
        <end position="907"/>
    </location>
</feature>
<dbReference type="PROSITE" id="PS50850">
    <property type="entry name" value="MFS"/>
    <property type="match status" value="1"/>
</dbReference>
<comment type="subcellular location">
    <subcellularLocation>
        <location evidence="1">Membrane</location>
        <topology evidence="1">Multi-pass membrane protein</topology>
    </subcellularLocation>
</comment>
<evidence type="ECO:0000256" key="9">
    <source>
        <dbReference type="ARBA" id="ARBA00022840"/>
    </source>
</evidence>
<name>A0A8H6D247_9HYPO</name>
<keyword evidence="9" id="KW-0067">ATP-binding</keyword>
<dbReference type="CDD" id="cd17327">
    <property type="entry name" value="MFS_FEN2_like"/>
    <property type="match status" value="1"/>
</dbReference>
<feature type="transmembrane region" description="Helical" evidence="14">
    <location>
        <begin position="80"/>
        <end position="101"/>
    </location>
</feature>
<dbReference type="SMART" id="SM00285">
    <property type="entry name" value="PBD"/>
    <property type="match status" value="1"/>
</dbReference>
<keyword evidence="4" id="KW-0723">Serine/threonine-protein kinase</keyword>
<evidence type="ECO:0000313" key="17">
    <source>
        <dbReference type="Proteomes" id="UP000532311"/>
    </source>
</evidence>
<keyword evidence="3" id="KW-0813">Transport</keyword>
<dbReference type="FunFam" id="1.20.1250.20:FF:000068">
    <property type="entry name" value="MFS general substrate transporter"/>
    <property type="match status" value="1"/>
</dbReference>
<dbReference type="Proteomes" id="UP000532311">
    <property type="component" value="Unassembled WGS sequence"/>
</dbReference>
<evidence type="ECO:0000256" key="1">
    <source>
        <dbReference type="ARBA" id="ARBA00004141"/>
    </source>
</evidence>
<feature type="transmembrane region" description="Helical" evidence="14">
    <location>
        <begin position="201"/>
        <end position="223"/>
    </location>
</feature>
<feature type="transmembrane region" description="Helical" evidence="14">
    <location>
        <begin position="269"/>
        <end position="288"/>
    </location>
</feature>